<dbReference type="SUPFAM" id="SSF52172">
    <property type="entry name" value="CheY-like"/>
    <property type="match status" value="1"/>
</dbReference>
<evidence type="ECO:0000256" key="15">
    <source>
        <dbReference type="PROSITE-ProRule" id="PRU00169"/>
    </source>
</evidence>
<dbReference type="Pfam" id="PF21623">
    <property type="entry name" value="HK_sensor_dom_bact"/>
    <property type="match status" value="1"/>
</dbReference>
<dbReference type="CDD" id="cd00130">
    <property type="entry name" value="PAS"/>
    <property type="match status" value="4"/>
</dbReference>
<dbReference type="CDD" id="cd00082">
    <property type="entry name" value="HisKA"/>
    <property type="match status" value="1"/>
</dbReference>
<feature type="domain" description="Response regulatory" evidence="20">
    <location>
        <begin position="1325"/>
        <end position="1451"/>
    </location>
</feature>
<dbReference type="Gene3D" id="3.30.450.20">
    <property type="entry name" value="PAS domain"/>
    <property type="match status" value="5"/>
</dbReference>
<feature type="modified residue" description="Phosphohistidine" evidence="14">
    <location>
        <position position="1687"/>
    </location>
</feature>
<evidence type="ECO:0000256" key="16">
    <source>
        <dbReference type="SAM" id="Coils"/>
    </source>
</evidence>
<evidence type="ECO:0000256" key="12">
    <source>
        <dbReference type="ARBA" id="ARBA00023012"/>
    </source>
</evidence>
<comment type="subcellular location">
    <subcellularLocation>
        <location evidence="2">Cell membrane</location>
        <topology evidence="2">Multi-pass membrane protein</topology>
    </subcellularLocation>
</comment>
<dbReference type="Pfam" id="PF08447">
    <property type="entry name" value="PAS_3"/>
    <property type="match status" value="1"/>
</dbReference>
<evidence type="ECO:0000256" key="14">
    <source>
        <dbReference type="PROSITE-ProRule" id="PRU00110"/>
    </source>
</evidence>
<dbReference type="InterPro" id="IPR013767">
    <property type="entry name" value="PAS_fold"/>
</dbReference>
<keyword evidence="12" id="KW-0902">Two-component regulatory system</keyword>
<evidence type="ECO:0000256" key="13">
    <source>
        <dbReference type="ARBA" id="ARBA00023136"/>
    </source>
</evidence>
<feature type="domain" description="PAS" evidence="21">
    <location>
        <begin position="382"/>
        <end position="445"/>
    </location>
</feature>
<dbReference type="EC" id="2.7.13.3" evidence="3"/>
<evidence type="ECO:0000256" key="1">
    <source>
        <dbReference type="ARBA" id="ARBA00000085"/>
    </source>
</evidence>
<dbReference type="NCBIfam" id="TIGR00229">
    <property type="entry name" value="sensory_box"/>
    <property type="match status" value="4"/>
</dbReference>
<dbReference type="OrthoDB" id="9801651at2"/>
<keyword evidence="9" id="KW-0418">Kinase</keyword>
<evidence type="ECO:0000256" key="6">
    <source>
        <dbReference type="ARBA" id="ARBA00022679"/>
    </source>
</evidence>
<dbReference type="Gene3D" id="3.30.565.10">
    <property type="entry name" value="Histidine kinase-like ATPase, C-terminal domain"/>
    <property type="match status" value="1"/>
</dbReference>
<feature type="domain" description="PAS" evidence="21">
    <location>
        <begin position="505"/>
        <end position="558"/>
    </location>
</feature>
<gene>
    <name evidence="24" type="ORF">F1188_16890</name>
</gene>
<feature type="domain" description="PAC" evidence="22">
    <location>
        <begin position="1010"/>
        <end position="1061"/>
    </location>
</feature>
<keyword evidence="5 15" id="KW-0597">Phosphoprotein</keyword>
<dbReference type="CDD" id="cd17546">
    <property type="entry name" value="REC_hyHK_CKI1_RcsC-like"/>
    <property type="match status" value="1"/>
</dbReference>
<dbReference type="Gene3D" id="3.40.50.2300">
    <property type="match status" value="1"/>
</dbReference>
<sequence>MTDTTATPVPPKDAPPPRGGPLTLSFWKPALSLFLPLAAVALVSGGIIGALIHQGERANLIADQTQRVIVAKQKLNVVAETALFQLMGLPLELDVQRALKAPEERLGLLKRAFATLLTRNPSYLQARWIGPDGMERVQINKVGPFPVSVPQWTLKNKSGEPYFRDTMSAPPSSLYISDIALNQEDGKIERPLIATIRVAIHLDPAEHGQSGLFIVNISVDKVLADIQQLYGETNRVRILNASGDLAVHETLDHAWASDYDRERPFSDVEPLVWARMEQDAVGAVETETGLWVWSRSPPAAPAGHPLERGGRWTMVTHVPRAALVALAWGVWSWSGATTLGAVLIAYLLSVLFERQSLARRMQAVELARVRLESQALTQRNQARQVFEDLVEASPSGILVAEEAGRIVIANPGLNTMFGYPPGALIGRTVDSLLPDHLKRRHQALRAGFLSAEGNRLAVGRDLVGRRKDGTIFPLNLSLGRLSMDGKRMAVASIVDLSYQKRLEGEKDIYASLVQKTNNLIMILDENGAILYANPAASMILGVPESHRLIGSNLLDHIHDGTDHGTYFSSFQDMLALGTDLPSRHVHVRAPDRPYDTRLILNLYSTTTDTSPEERYTVVGVDDTERDRMSAALVAGEKRWKTLAESMPQLVWTCEADGTCDYLSRQWVEYTGISEAEQLGFGWLEQVHPDDRDRLFPIWQACLNSLTPLDVDFRIRRHDGQYRWFATRAEPILDADGELTKWYGSNTDIEEMKRSESRAREEYERVQALLTTAPVTLLEIDAKDALTHWTNMQSEGGARSTAIEALTPDSVSRLLGAMTMAHQGGAAPLNMVDSQGPTSLLDVFADAESQTKVLRLILALTEVGYTRVMTGEAQRTRPDGRTTDLLVSASLATGGLLTGRVFLALQDVSELMSVRRELERYKDQLERLVDERTRQLADSNRLLETVTDTLPSSISYWTPDEMCTFANTAFGDGAGVPKAACIGRTLGELVTPESYTENNPRFLRALDGRKQIFEQKRITSNGEEIYVLANYIPDFADGTVHGVVAIVTDITEFKTTQLRLEAMNAELAQRTEQAEDANRAKSEFVANMSHEVRTPLNAVLGLSQLLQKTDLNDQQADFVDKILGSSRSLMAILNDILDYSKMEARKIVFENEPFDLNDVFQSLFDMFVFAASRKGVELLVDLPPDVPTRLRGDTLRVSQVLTNLVSNALKFTESGIVRLSVRPEAVTAQNCTLLFSISDTGIGMTAEQQAIVFSSFSQADTTTTRRFGGTGLGLAICHHLVTMMGGEIGVTSTPGRGSTFWFTLPFGRQASGSMDTTDTTAAFAQRVLLVGGTPASRDVRLRHLTMWGMEVVYAPDGATALTLCEQAVADGQPFAAVLVEFAVGTRDAPEGTLDGDGLRTLSRTGQSPVICIADPGTDSAATAPNGPASSPYTVVSRPATASKLFNTLSEVLAPDRPAANTAEVVKDSQTDPGASARIKGARLLLAEDNAINQDVAYHMLTALGATVDIVNNGEQAIQALASRRYDLVLMDVHMPTMDGLQATETIRTLEGRESLPIIGLTAAAFNEDRAAALQAGMNAYLSKPIDATLLEQTLAEWLSDRDAPTTDDTPNPVAEDNAPLDTPPSGDDLLPKTLDGFDLPAALARLSGDQALLLRLLTAFAADNQTWHEAFDEAYRRNDTATLLHLAHTLKGASGNLGAMAVHDAARAVEADLQADRPNDGQALKDALATALFRIESLSPRRASHAPAAPLDRPAATDALDDITARLEANRLVSETLVEALEGHLGGHHPDAFDRLRRKLEAFDRTGALADALDLKESLADDV</sequence>
<keyword evidence="10" id="KW-0067">ATP-binding</keyword>
<evidence type="ECO:0000256" key="7">
    <source>
        <dbReference type="ARBA" id="ARBA00022692"/>
    </source>
</evidence>
<feature type="domain" description="PAC" evidence="22">
    <location>
        <begin position="708"/>
        <end position="760"/>
    </location>
</feature>
<dbReference type="PROSITE" id="PS50109">
    <property type="entry name" value="HIS_KIN"/>
    <property type="match status" value="1"/>
</dbReference>
<keyword evidence="4" id="KW-1003">Cell membrane</keyword>
<keyword evidence="25" id="KW-1185">Reference proteome</keyword>
<keyword evidence="13 18" id="KW-0472">Membrane</keyword>
<dbReference type="SMART" id="SM00387">
    <property type="entry name" value="HATPase_c"/>
    <property type="match status" value="1"/>
</dbReference>
<feature type="domain" description="Response regulatory" evidence="20">
    <location>
        <begin position="1481"/>
        <end position="1597"/>
    </location>
</feature>
<dbReference type="PROSITE" id="PS50894">
    <property type="entry name" value="HPT"/>
    <property type="match status" value="1"/>
</dbReference>
<dbReference type="GO" id="GO:0005524">
    <property type="term" value="F:ATP binding"/>
    <property type="evidence" value="ECO:0007669"/>
    <property type="project" value="UniProtKB-KW"/>
</dbReference>
<evidence type="ECO:0000259" key="21">
    <source>
        <dbReference type="PROSITE" id="PS50112"/>
    </source>
</evidence>
<dbReference type="InterPro" id="IPR013656">
    <property type="entry name" value="PAS_4"/>
</dbReference>
<dbReference type="InterPro" id="IPR001610">
    <property type="entry name" value="PAC"/>
</dbReference>
<accession>A0A5M6I8J1</accession>
<dbReference type="GO" id="GO:0006355">
    <property type="term" value="P:regulation of DNA-templated transcription"/>
    <property type="evidence" value="ECO:0007669"/>
    <property type="project" value="InterPro"/>
</dbReference>
<evidence type="ECO:0000256" key="10">
    <source>
        <dbReference type="ARBA" id="ARBA00022840"/>
    </source>
</evidence>
<dbReference type="InterPro" id="IPR001789">
    <property type="entry name" value="Sig_transdc_resp-reg_receiver"/>
</dbReference>
<dbReference type="InterPro" id="IPR048760">
    <property type="entry name" value="VP0354-like_sensor_dom"/>
</dbReference>
<dbReference type="FunFam" id="3.30.450.20:FF:000099">
    <property type="entry name" value="Sensory box sensor histidine kinase"/>
    <property type="match status" value="1"/>
</dbReference>
<dbReference type="SMART" id="SM00091">
    <property type="entry name" value="PAS"/>
    <property type="match status" value="4"/>
</dbReference>
<evidence type="ECO:0000256" key="18">
    <source>
        <dbReference type="SAM" id="Phobius"/>
    </source>
</evidence>
<dbReference type="CDD" id="cd16922">
    <property type="entry name" value="HATPase_EvgS-ArcB-TorS-like"/>
    <property type="match status" value="1"/>
</dbReference>
<organism evidence="24 25">
    <name type="scientific">Roseospira marina</name>
    <dbReference type="NCBI Taxonomy" id="140057"/>
    <lineage>
        <taxon>Bacteria</taxon>
        <taxon>Pseudomonadati</taxon>
        <taxon>Pseudomonadota</taxon>
        <taxon>Alphaproteobacteria</taxon>
        <taxon>Rhodospirillales</taxon>
        <taxon>Rhodospirillaceae</taxon>
        <taxon>Roseospira</taxon>
    </lineage>
</organism>
<comment type="catalytic activity">
    <reaction evidence="1">
        <text>ATP + protein L-histidine = ADP + protein N-phospho-L-histidine.</text>
        <dbReference type="EC" id="2.7.13.3"/>
    </reaction>
</comment>
<dbReference type="Proteomes" id="UP000324065">
    <property type="component" value="Unassembled WGS sequence"/>
</dbReference>
<dbReference type="SMART" id="SM00448">
    <property type="entry name" value="REC"/>
    <property type="match status" value="1"/>
</dbReference>
<feature type="region of interest" description="Disordered" evidence="17">
    <location>
        <begin position="1"/>
        <end position="20"/>
    </location>
</feature>
<evidence type="ECO:0000259" key="22">
    <source>
        <dbReference type="PROSITE" id="PS50113"/>
    </source>
</evidence>
<dbReference type="Pfam" id="PF00512">
    <property type="entry name" value="HisKA"/>
    <property type="match status" value="1"/>
</dbReference>
<dbReference type="SUPFAM" id="SSF47384">
    <property type="entry name" value="Homodimeric domain of signal transducing histidine kinase"/>
    <property type="match status" value="1"/>
</dbReference>
<dbReference type="PROSITE" id="PS50110">
    <property type="entry name" value="RESPONSE_REGULATORY"/>
    <property type="match status" value="2"/>
</dbReference>
<dbReference type="Pfam" id="PF08448">
    <property type="entry name" value="PAS_4"/>
    <property type="match status" value="1"/>
</dbReference>
<dbReference type="InterPro" id="IPR036641">
    <property type="entry name" value="HPT_dom_sf"/>
</dbReference>
<comment type="caution">
    <text evidence="15">Lacks conserved residue(s) required for the propagation of feature annotation.</text>
</comment>
<dbReference type="FunFam" id="3.30.565.10:FF:000010">
    <property type="entry name" value="Sensor histidine kinase RcsC"/>
    <property type="match status" value="1"/>
</dbReference>
<dbReference type="InterPro" id="IPR008207">
    <property type="entry name" value="Sig_transdc_His_kin_Hpt_dom"/>
</dbReference>
<dbReference type="SUPFAM" id="SSF55874">
    <property type="entry name" value="ATPase domain of HSP90 chaperone/DNA topoisomerase II/histidine kinase"/>
    <property type="match status" value="1"/>
</dbReference>
<evidence type="ECO:0000313" key="25">
    <source>
        <dbReference type="Proteomes" id="UP000324065"/>
    </source>
</evidence>
<dbReference type="Pfam" id="PF01627">
    <property type="entry name" value="Hpt"/>
    <property type="match status" value="1"/>
</dbReference>
<keyword evidence="7 18" id="KW-0812">Transmembrane</keyword>
<feature type="region of interest" description="Disordered" evidence="17">
    <location>
        <begin position="1600"/>
        <end position="1627"/>
    </location>
</feature>
<dbReference type="InterPro" id="IPR011006">
    <property type="entry name" value="CheY-like_superfamily"/>
</dbReference>
<evidence type="ECO:0000256" key="11">
    <source>
        <dbReference type="ARBA" id="ARBA00022989"/>
    </source>
</evidence>
<name>A0A5M6I8J1_9PROT</name>
<dbReference type="RefSeq" id="WP_150063624.1">
    <property type="nucleotide sequence ID" value="NZ_JACHII010000016.1"/>
</dbReference>
<dbReference type="SUPFAM" id="SSF47226">
    <property type="entry name" value="Histidine-containing phosphotransfer domain, HPT domain"/>
    <property type="match status" value="1"/>
</dbReference>
<dbReference type="FunFam" id="1.10.287.130:FF:000004">
    <property type="entry name" value="Ethylene receptor 1"/>
    <property type="match status" value="1"/>
</dbReference>
<dbReference type="Pfam" id="PF00989">
    <property type="entry name" value="PAS"/>
    <property type="match status" value="1"/>
</dbReference>
<evidence type="ECO:0000256" key="9">
    <source>
        <dbReference type="ARBA" id="ARBA00022777"/>
    </source>
</evidence>
<comment type="caution">
    <text evidence="24">The sequence shown here is derived from an EMBL/GenBank/DDBJ whole genome shotgun (WGS) entry which is preliminary data.</text>
</comment>
<proteinExistence type="predicted"/>
<dbReference type="PRINTS" id="PR00344">
    <property type="entry name" value="BCTRLSENSOR"/>
</dbReference>
<dbReference type="Gene3D" id="1.10.287.130">
    <property type="match status" value="1"/>
</dbReference>
<dbReference type="InterPro" id="IPR004358">
    <property type="entry name" value="Sig_transdc_His_kin-like_C"/>
</dbReference>
<dbReference type="InterPro" id="IPR013655">
    <property type="entry name" value="PAS_fold_3"/>
</dbReference>
<dbReference type="InterPro" id="IPR036097">
    <property type="entry name" value="HisK_dim/P_sf"/>
</dbReference>
<dbReference type="CDD" id="cd00088">
    <property type="entry name" value="HPT"/>
    <property type="match status" value="1"/>
</dbReference>
<dbReference type="InterPro" id="IPR036890">
    <property type="entry name" value="HATPase_C_sf"/>
</dbReference>
<keyword evidence="11 18" id="KW-1133">Transmembrane helix</keyword>
<evidence type="ECO:0000259" key="20">
    <source>
        <dbReference type="PROSITE" id="PS50110"/>
    </source>
</evidence>
<evidence type="ECO:0000256" key="3">
    <source>
        <dbReference type="ARBA" id="ARBA00012438"/>
    </source>
</evidence>
<reference evidence="24 25" key="1">
    <citation type="submission" date="2019-09" db="EMBL/GenBank/DDBJ databases">
        <title>Genome sequence of Roseospira marina, one of the more divergent members of the non-sulfur purple photosynthetic bacterial family, the Rhodospirillaceae.</title>
        <authorList>
            <person name="Meyer T."/>
            <person name="Kyndt J."/>
        </authorList>
    </citation>
    <scope>NUCLEOTIDE SEQUENCE [LARGE SCALE GENOMIC DNA]</scope>
    <source>
        <strain evidence="24 25">DSM 15113</strain>
    </source>
</reference>
<dbReference type="Pfam" id="PF00072">
    <property type="entry name" value="Response_reg"/>
    <property type="match status" value="1"/>
</dbReference>
<evidence type="ECO:0000256" key="2">
    <source>
        <dbReference type="ARBA" id="ARBA00004651"/>
    </source>
</evidence>
<feature type="transmembrane region" description="Helical" evidence="18">
    <location>
        <begin position="30"/>
        <end position="52"/>
    </location>
</feature>
<feature type="domain" description="Histidine kinase" evidence="19">
    <location>
        <begin position="1086"/>
        <end position="1307"/>
    </location>
</feature>
<evidence type="ECO:0000259" key="19">
    <source>
        <dbReference type="PROSITE" id="PS50109"/>
    </source>
</evidence>
<dbReference type="SMART" id="SM00388">
    <property type="entry name" value="HisKA"/>
    <property type="match status" value="1"/>
</dbReference>
<evidence type="ECO:0000256" key="5">
    <source>
        <dbReference type="ARBA" id="ARBA00022553"/>
    </source>
</evidence>
<dbReference type="InterPro" id="IPR005467">
    <property type="entry name" value="His_kinase_dom"/>
</dbReference>
<dbReference type="InterPro" id="IPR003661">
    <property type="entry name" value="HisK_dim/P_dom"/>
</dbReference>
<dbReference type="PANTHER" id="PTHR45339:SF5">
    <property type="entry name" value="HISTIDINE KINASE"/>
    <property type="match status" value="1"/>
</dbReference>
<dbReference type="Pfam" id="PF02518">
    <property type="entry name" value="HATPase_c"/>
    <property type="match status" value="1"/>
</dbReference>
<evidence type="ECO:0000256" key="8">
    <source>
        <dbReference type="ARBA" id="ARBA00022741"/>
    </source>
</evidence>
<dbReference type="InterPro" id="IPR029151">
    <property type="entry name" value="Sensor-like_sf"/>
</dbReference>
<feature type="transmembrane region" description="Helical" evidence="18">
    <location>
        <begin position="321"/>
        <end position="352"/>
    </location>
</feature>
<dbReference type="Gene3D" id="1.20.120.160">
    <property type="entry name" value="HPT domain"/>
    <property type="match status" value="1"/>
</dbReference>
<evidence type="ECO:0000256" key="17">
    <source>
        <dbReference type="SAM" id="MobiDB-lite"/>
    </source>
</evidence>
<evidence type="ECO:0000259" key="23">
    <source>
        <dbReference type="PROSITE" id="PS50894"/>
    </source>
</evidence>
<dbReference type="PANTHER" id="PTHR45339">
    <property type="entry name" value="HYBRID SIGNAL TRANSDUCTION HISTIDINE KINASE J"/>
    <property type="match status" value="1"/>
</dbReference>
<dbReference type="EMBL" id="VWPJ01000020">
    <property type="protein sequence ID" value="KAA5604247.1"/>
    <property type="molecule type" value="Genomic_DNA"/>
</dbReference>
<dbReference type="PROSITE" id="PS50112">
    <property type="entry name" value="PAS"/>
    <property type="match status" value="3"/>
</dbReference>
<feature type="domain" description="HPt" evidence="23">
    <location>
        <begin position="1648"/>
        <end position="1741"/>
    </location>
</feature>
<dbReference type="SMART" id="SM00086">
    <property type="entry name" value="PAC"/>
    <property type="match status" value="4"/>
</dbReference>
<dbReference type="InterPro" id="IPR000700">
    <property type="entry name" value="PAS-assoc_C"/>
</dbReference>
<dbReference type="InterPro" id="IPR003594">
    <property type="entry name" value="HATPase_dom"/>
</dbReference>
<feature type="coiled-coil region" evidence="16">
    <location>
        <begin position="907"/>
        <end position="941"/>
    </location>
</feature>
<feature type="modified residue" description="4-aspartylphosphate" evidence="15">
    <location>
        <position position="1530"/>
    </location>
</feature>
<dbReference type="InterPro" id="IPR035965">
    <property type="entry name" value="PAS-like_dom_sf"/>
</dbReference>
<feature type="domain" description="PAS" evidence="21">
    <location>
        <begin position="635"/>
        <end position="694"/>
    </location>
</feature>
<keyword evidence="16" id="KW-0175">Coiled coil</keyword>
<evidence type="ECO:0000256" key="4">
    <source>
        <dbReference type="ARBA" id="ARBA00022475"/>
    </source>
</evidence>
<keyword evidence="8" id="KW-0547">Nucleotide-binding</keyword>
<dbReference type="SUPFAM" id="SSF55785">
    <property type="entry name" value="PYP-like sensor domain (PAS domain)"/>
    <property type="match status" value="4"/>
</dbReference>
<dbReference type="InterPro" id="IPR000014">
    <property type="entry name" value="PAS"/>
</dbReference>
<dbReference type="PROSITE" id="PS50113">
    <property type="entry name" value="PAC"/>
    <property type="match status" value="2"/>
</dbReference>
<evidence type="ECO:0000313" key="24">
    <source>
        <dbReference type="EMBL" id="KAA5604247.1"/>
    </source>
</evidence>
<keyword evidence="6" id="KW-0808">Transferase</keyword>
<dbReference type="GO" id="GO:0000155">
    <property type="term" value="F:phosphorelay sensor kinase activity"/>
    <property type="evidence" value="ECO:0007669"/>
    <property type="project" value="InterPro"/>
</dbReference>
<dbReference type="GO" id="GO:0005886">
    <property type="term" value="C:plasma membrane"/>
    <property type="evidence" value="ECO:0007669"/>
    <property type="project" value="UniProtKB-SubCell"/>
</dbReference>
<dbReference type="Pfam" id="PF13426">
    <property type="entry name" value="PAS_9"/>
    <property type="match status" value="1"/>
</dbReference>
<feature type="compositionally biased region" description="Pro residues" evidence="17">
    <location>
        <begin position="8"/>
        <end position="19"/>
    </location>
</feature>
<dbReference type="SUPFAM" id="SSF103190">
    <property type="entry name" value="Sensory domain-like"/>
    <property type="match status" value="2"/>
</dbReference>
<protein>
    <recommendedName>
        <fullName evidence="3">histidine kinase</fullName>
        <ecNumber evidence="3">2.7.13.3</ecNumber>
    </recommendedName>
</protein>